<evidence type="ECO:0000313" key="2">
    <source>
        <dbReference type="EMBL" id="TKR67071.1"/>
    </source>
</evidence>
<sequence>MYPEQKDKRTNPGQTFLTIERENVARGYVTIVRSLFLCATRKMTKSIFDNQNLLSGSKTLLSKARYFEETHFDPTCSVQTYNYDKRSKEQSLRKPKPLLKSNSDHLSNRNKQRL</sequence>
<proteinExistence type="predicted"/>
<name>A0A4U5MD80_STECR</name>
<keyword evidence="3" id="KW-1185">Reference proteome</keyword>
<dbReference type="Proteomes" id="UP000298663">
    <property type="component" value="Unassembled WGS sequence"/>
</dbReference>
<comment type="caution">
    <text evidence="2">The sequence shown here is derived from an EMBL/GenBank/DDBJ whole genome shotgun (WGS) entry which is preliminary data.</text>
</comment>
<evidence type="ECO:0000313" key="3">
    <source>
        <dbReference type="Proteomes" id="UP000298663"/>
    </source>
</evidence>
<feature type="region of interest" description="Disordered" evidence="1">
    <location>
        <begin position="84"/>
        <end position="114"/>
    </location>
</feature>
<protein>
    <submittedName>
        <fullName evidence="2">Uncharacterized protein</fullName>
    </submittedName>
</protein>
<reference evidence="2 3" key="2">
    <citation type="journal article" date="2019" name="G3 (Bethesda)">
        <title>Hybrid Assembly of the Genome of the Entomopathogenic Nematode Steinernema carpocapsae Identifies the X-Chromosome.</title>
        <authorList>
            <person name="Serra L."/>
            <person name="Macchietto M."/>
            <person name="Macias-Munoz A."/>
            <person name="McGill C.J."/>
            <person name="Rodriguez I.M."/>
            <person name="Rodriguez B."/>
            <person name="Murad R."/>
            <person name="Mortazavi A."/>
        </authorList>
    </citation>
    <scope>NUCLEOTIDE SEQUENCE [LARGE SCALE GENOMIC DNA]</scope>
    <source>
        <strain evidence="2 3">ALL</strain>
    </source>
</reference>
<organism evidence="2 3">
    <name type="scientific">Steinernema carpocapsae</name>
    <name type="common">Entomopathogenic nematode</name>
    <dbReference type="NCBI Taxonomy" id="34508"/>
    <lineage>
        <taxon>Eukaryota</taxon>
        <taxon>Metazoa</taxon>
        <taxon>Ecdysozoa</taxon>
        <taxon>Nematoda</taxon>
        <taxon>Chromadorea</taxon>
        <taxon>Rhabditida</taxon>
        <taxon>Tylenchina</taxon>
        <taxon>Panagrolaimomorpha</taxon>
        <taxon>Strongyloidoidea</taxon>
        <taxon>Steinernematidae</taxon>
        <taxon>Steinernema</taxon>
    </lineage>
</organism>
<dbReference type="EMBL" id="AZBU02000008">
    <property type="protein sequence ID" value="TKR67071.1"/>
    <property type="molecule type" value="Genomic_DNA"/>
</dbReference>
<evidence type="ECO:0000256" key="1">
    <source>
        <dbReference type="SAM" id="MobiDB-lite"/>
    </source>
</evidence>
<accession>A0A4U5MD80</accession>
<reference evidence="2 3" key="1">
    <citation type="journal article" date="2015" name="Genome Biol.">
        <title>Comparative genomics of Steinernema reveals deeply conserved gene regulatory networks.</title>
        <authorList>
            <person name="Dillman A.R."/>
            <person name="Macchietto M."/>
            <person name="Porter C.F."/>
            <person name="Rogers A."/>
            <person name="Williams B."/>
            <person name="Antoshechkin I."/>
            <person name="Lee M.M."/>
            <person name="Goodwin Z."/>
            <person name="Lu X."/>
            <person name="Lewis E.E."/>
            <person name="Goodrich-Blair H."/>
            <person name="Stock S.P."/>
            <person name="Adams B.J."/>
            <person name="Sternberg P.W."/>
            <person name="Mortazavi A."/>
        </authorList>
    </citation>
    <scope>NUCLEOTIDE SEQUENCE [LARGE SCALE GENOMIC DNA]</scope>
    <source>
        <strain evidence="2 3">ALL</strain>
    </source>
</reference>
<gene>
    <name evidence="2" type="ORF">L596_023278</name>
</gene>
<dbReference type="AlphaFoldDB" id="A0A4U5MD80"/>